<feature type="region of interest" description="Disordered" evidence="2">
    <location>
        <begin position="1157"/>
        <end position="1242"/>
    </location>
</feature>
<feature type="region of interest" description="Disordered" evidence="2">
    <location>
        <begin position="1673"/>
        <end position="1707"/>
    </location>
</feature>
<dbReference type="Proteomes" id="UP000007494">
    <property type="component" value="Chromosome IX"/>
</dbReference>
<feature type="compositionally biased region" description="Acidic residues" evidence="2">
    <location>
        <begin position="1182"/>
        <end position="1193"/>
    </location>
</feature>
<feature type="region of interest" description="Disordered" evidence="2">
    <location>
        <begin position="821"/>
        <end position="892"/>
    </location>
</feature>
<dbReference type="PANTHER" id="PTHR46734:SF1">
    <property type="entry name" value="TELOMERIC REPEAT-BINDING FACTOR 1"/>
    <property type="match status" value="1"/>
</dbReference>
<dbReference type="GO" id="GO:0003677">
    <property type="term" value="F:DNA binding"/>
    <property type="evidence" value="ECO:0007669"/>
    <property type="project" value="UniProtKB-KW"/>
</dbReference>
<evidence type="ECO:0000313" key="6">
    <source>
        <dbReference type="EMBL" id="CEL68713.1"/>
    </source>
</evidence>
<dbReference type="PROSITE" id="PS51294">
    <property type="entry name" value="HTH_MYB"/>
    <property type="match status" value="1"/>
</dbReference>
<keyword evidence="7" id="KW-1185">Reference proteome</keyword>
<feature type="domain" description="HTH myb-type" evidence="4">
    <location>
        <begin position="1808"/>
        <end position="1863"/>
    </location>
</feature>
<dbReference type="PANTHER" id="PTHR46734">
    <property type="entry name" value="TELOMERIC REPEAT-BINDING FACTOR 1 TERF1"/>
    <property type="match status" value="1"/>
</dbReference>
<feature type="compositionally biased region" description="Basic and acidic residues" evidence="2">
    <location>
        <begin position="864"/>
        <end position="886"/>
    </location>
</feature>
<name>F0VB56_NEOCL</name>
<feature type="region of interest" description="Disordered" evidence="2">
    <location>
        <begin position="1741"/>
        <end position="1792"/>
    </location>
</feature>
<feature type="compositionally biased region" description="Basic and acidic residues" evidence="2">
    <location>
        <begin position="320"/>
        <end position="341"/>
    </location>
</feature>
<feature type="compositionally biased region" description="Basic and acidic residues" evidence="2">
    <location>
        <begin position="1741"/>
        <end position="1751"/>
    </location>
</feature>
<dbReference type="InterPro" id="IPR052450">
    <property type="entry name" value="TRBD-Containing_Protein"/>
</dbReference>
<feature type="compositionally biased region" description="Low complexity" evidence="2">
    <location>
        <begin position="1194"/>
        <end position="1203"/>
    </location>
</feature>
<feature type="region of interest" description="Disordered" evidence="2">
    <location>
        <begin position="472"/>
        <end position="564"/>
    </location>
</feature>
<reference evidence="5" key="2">
    <citation type="submission" date="2011-03" db="EMBL/GenBank/DDBJ databases">
        <title>Comparative genomics and transcriptomics of Neospora caninum and Toxoplasma gondii.</title>
        <authorList>
            <person name="Reid A.J."/>
            <person name="Sohal A."/>
            <person name="Harris D."/>
            <person name="Quail M."/>
            <person name="Sanders M."/>
            <person name="Berriman M."/>
            <person name="Wastling J.M."/>
            <person name="Pain A."/>
        </authorList>
    </citation>
    <scope>NUCLEOTIDE SEQUENCE</scope>
    <source>
        <strain evidence="5">Liverpool</strain>
    </source>
</reference>
<organism evidence="5 7">
    <name type="scientific">Neospora caninum (strain Liverpool)</name>
    <dbReference type="NCBI Taxonomy" id="572307"/>
    <lineage>
        <taxon>Eukaryota</taxon>
        <taxon>Sar</taxon>
        <taxon>Alveolata</taxon>
        <taxon>Apicomplexa</taxon>
        <taxon>Conoidasida</taxon>
        <taxon>Coccidia</taxon>
        <taxon>Eucoccidiorida</taxon>
        <taxon>Eimeriorina</taxon>
        <taxon>Sarcocystidae</taxon>
        <taxon>Neospora</taxon>
    </lineage>
</organism>
<dbReference type="Gene3D" id="1.10.246.220">
    <property type="match status" value="1"/>
</dbReference>
<feature type="compositionally biased region" description="Basic and acidic residues" evidence="2">
    <location>
        <begin position="55"/>
        <end position="67"/>
    </location>
</feature>
<feature type="region of interest" description="Disordered" evidence="2">
    <location>
        <begin position="693"/>
        <end position="771"/>
    </location>
</feature>
<proteinExistence type="predicted"/>
<evidence type="ECO:0000256" key="1">
    <source>
        <dbReference type="ARBA" id="ARBA00023242"/>
    </source>
</evidence>
<feature type="compositionally biased region" description="Basic and acidic residues" evidence="2">
    <location>
        <begin position="988"/>
        <end position="1005"/>
    </location>
</feature>
<dbReference type="CDD" id="cd11660">
    <property type="entry name" value="SANT_TRF"/>
    <property type="match status" value="1"/>
</dbReference>
<feature type="compositionally biased region" description="Polar residues" evidence="2">
    <location>
        <begin position="1162"/>
        <end position="1172"/>
    </location>
</feature>
<feature type="region of interest" description="Disordered" evidence="2">
    <location>
        <begin position="1469"/>
        <end position="1629"/>
    </location>
</feature>
<keyword evidence="1" id="KW-0539">Nucleus</keyword>
<feature type="compositionally biased region" description="Basic and acidic residues" evidence="2">
    <location>
        <begin position="1293"/>
        <end position="1313"/>
    </location>
</feature>
<dbReference type="PROSITE" id="PS50090">
    <property type="entry name" value="MYB_LIKE"/>
    <property type="match status" value="1"/>
</dbReference>
<feature type="compositionally biased region" description="Polar residues" evidence="2">
    <location>
        <begin position="550"/>
        <end position="564"/>
    </location>
</feature>
<dbReference type="eggNOG" id="ENOG502QZSK">
    <property type="taxonomic scope" value="Eukaryota"/>
</dbReference>
<feature type="compositionally biased region" description="Basic and acidic residues" evidence="2">
    <location>
        <begin position="1523"/>
        <end position="1543"/>
    </location>
</feature>
<dbReference type="SMART" id="SM00717">
    <property type="entry name" value="SANT"/>
    <property type="match status" value="1"/>
</dbReference>
<keyword evidence="6" id="KW-0238">DNA-binding</keyword>
<dbReference type="Pfam" id="PF00249">
    <property type="entry name" value="Myb_DNA-binding"/>
    <property type="match status" value="1"/>
</dbReference>
<evidence type="ECO:0000259" key="4">
    <source>
        <dbReference type="PROSITE" id="PS51294"/>
    </source>
</evidence>
<feature type="region of interest" description="Disordered" evidence="2">
    <location>
        <begin position="1279"/>
        <end position="1349"/>
    </location>
</feature>
<dbReference type="VEuPathDB" id="ToxoDB:NCLIV_044550"/>
<dbReference type="InParanoid" id="F0VB56"/>
<accession>F0VB56</accession>
<feature type="domain" description="Myb-like" evidence="3">
    <location>
        <begin position="1804"/>
        <end position="1859"/>
    </location>
</feature>
<dbReference type="InterPro" id="IPR017930">
    <property type="entry name" value="Myb_dom"/>
</dbReference>
<dbReference type="OrthoDB" id="608866at2759"/>
<feature type="compositionally biased region" description="Basic and acidic residues" evidence="2">
    <location>
        <begin position="1594"/>
        <end position="1615"/>
    </location>
</feature>
<evidence type="ECO:0000256" key="2">
    <source>
        <dbReference type="SAM" id="MobiDB-lite"/>
    </source>
</evidence>
<dbReference type="InterPro" id="IPR001005">
    <property type="entry name" value="SANT/Myb"/>
</dbReference>
<feature type="compositionally biased region" description="Basic and acidic residues" evidence="2">
    <location>
        <begin position="297"/>
        <end position="311"/>
    </location>
</feature>
<dbReference type="SUPFAM" id="SSF46689">
    <property type="entry name" value="Homeodomain-like"/>
    <property type="match status" value="1"/>
</dbReference>
<feature type="compositionally biased region" description="Basic and acidic residues" evidence="2">
    <location>
        <begin position="933"/>
        <end position="946"/>
    </location>
</feature>
<evidence type="ECO:0000313" key="7">
    <source>
        <dbReference type="Proteomes" id="UP000007494"/>
    </source>
</evidence>
<feature type="compositionally biased region" description="Basic and acidic residues" evidence="2">
    <location>
        <begin position="726"/>
        <end position="742"/>
    </location>
</feature>
<dbReference type="EMBL" id="LN714484">
    <property type="protein sequence ID" value="CEL68713.1"/>
    <property type="molecule type" value="Genomic_DNA"/>
</dbReference>
<dbReference type="EMBL" id="FR823385">
    <property type="protein sequence ID" value="CBZ51393.1"/>
    <property type="molecule type" value="Genomic_DNA"/>
</dbReference>
<evidence type="ECO:0000313" key="5">
    <source>
        <dbReference type="EMBL" id="CBZ51393.1"/>
    </source>
</evidence>
<evidence type="ECO:0000259" key="3">
    <source>
        <dbReference type="PROSITE" id="PS50090"/>
    </source>
</evidence>
<reference evidence="5" key="1">
    <citation type="submission" date="2011-02" db="EMBL/GenBank/DDBJ databases">
        <authorList>
            <person name="Aslett M."/>
        </authorList>
    </citation>
    <scope>NUCLEOTIDE SEQUENCE</scope>
    <source>
        <strain evidence="5">Liverpool</strain>
    </source>
</reference>
<feature type="region of interest" description="Disordered" evidence="2">
    <location>
        <begin position="251"/>
        <end position="348"/>
    </location>
</feature>
<protein>
    <submittedName>
        <fullName evidence="6">Myb family DNA-binding domain-containing protein</fullName>
    </submittedName>
</protein>
<gene>
    <name evidence="6" type="ORF">BN1204_044550</name>
    <name evidence="5" type="ORF">NCLIV_044550</name>
</gene>
<feature type="region of interest" description="Disordered" evidence="2">
    <location>
        <begin position="1"/>
        <end position="171"/>
    </location>
</feature>
<feature type="compositionally biased region" description="Basic and acidic residues" evidence="2">
    <location>
        <begin position="1688"/>
        <end position="1707"/>
    </location>
</feature>
<feature type="compositionally biased region" description="Basic and acidic residues" evidence="2">
    <location>
        <begin position="272"/>
        <end position="281"/>
    </location>
</feature>
<feature type="compositionally biased region" description="Basic and acidic residues" evidence="2">
    <location>
        <begin position="518"/>
        <end position="539"/>
    </location>
</feature>
<sequence length="1879" mass="202809">MENALGHNPLLEGATQPRSPPRFFPNRRDSSSPSAGRGRGHGPQIRPTHAVSICETREGNPAREAKTSETSPSGCLSSCGETRAAEEAGVGGARKRKTRRLPSTPPPVPSKNQDASNDEEPGDRGDGSPSRKPSLVFSPSFRGARPAAVSSSPSAPRLLSPGPSPVSEGCGERYGAKRRKLLSPFGSVWARTRLAFDLPDTLHNAKPSVPPSLACLMAEALADHLFASSAFWASFLGLPSAAEANRSSVRLGGVTSPCTHQQETEEATGGRAEADGPRAGDGDSSQVARDEEDEAPEEPRAAEGKTDREATAGRNLCKTDAQKSCECEGEQGEAKSQRGDDGTGEPSVVTKSLGAFASLSPASVPGSSPASPLCLPATEHTEFSDDRETAETRCLQRHSETHLLAHGAFRAVDSALRAGGRDLFFPAHIAAPCRLSAPAPTSADFEAARSYHQSLAGQLRLLALEFCEQERAQRREREPERDEEAGIGAEGESPPRTCCAGGEMEESRGEPEGTCDAGTRHRGDGKETPEAMEADEPRARSRSSQRMSSPNCGESLSSAVSEGTQNERSTFALFSRHRGSPVPFFEKAETSIKRDLWKRYGGRRRGLYELGVSDDEGDRENLGRPLWNVLFCELDATAWASSLREATDCRDSGSPARPVSSSCLVAGALKLLKAASAHSEAFTVYETCADRGPCEARPRDKGTAVSSPGRVSASGIPEAETGGRPAADREESKEVNSAETRWENAQAAKEPPRQRKQALSAAESDPAAPATPFFLPSPPLLRAALFSLVQRLWPTPQDEAPAALSSFFSALRAWQGTLTATAGAGGDLRDGPRPGDAPVRRSAAFGEEETRPVRSQGEGCAPLRARDVLGSAERRGASGTSEEARRQTRVAVSSADLDVARRALVEEMRACAAVLARVHESVCAVHALCREEEREEWREKPEEGPSPRETPPWGDDAEPAGKWGMTTEGEDDQEPESGAAPANAEPGDGERAEGERARSRGEADSLRVSLAPTDACLRKAPGLGFSAPHRDGASPPSTEGPWGDALLRVEREGEGVGNAGGCETAQGSLDLKLDEAFCRVARDVLLLEALLHLPVGDVSGPGGCPDVGEGERILRQIDRSLQDENEGRAGALECLCANLCFCRDLEESRLRAALRLSRRSEGQPQLQETCGTGQAGEAVGEAADEKENEDGNAGEDAAGGQAAWLHGRVASGEVETPPQRKRGVGGARKAEKVLPQGGAEVREQGAPWATSCLECPLPSSRNENSTPVASSWGWGQANQWAAGRQEGSDEGDKEATDLAEGRPWKAKDQRRSLMLDNAELGGRPREVEDDLEVPRGDSSPRGSGFPGFLDGGAGGRHGGFFDPHWLARYVDCVRGLVQQTARELCIYITFVCEHCLPESHFTAWYAHWVGLRSYHELHAQLARERGELDATLAHLEREWEEARDADGATEGDDWAAECERDGEGFNLTFSQLDRHEERPGRPSPQKPRRLSAVGQRRGRRKGRHVEALERGAEGAQTAHRSGRPNEARRGRHEGASRERRTGRQQEGGGAKRAGTLAARQAFSSSVTTARDARRSKAGCGGSEEKARRRGRHQVPRERREARDVYTVKRETGSEGERDEIEDVPTQTVRTGRPCSISAWVRGRRDRKSRRMHSPEKIASLVWAKPFPECATPRTAAGDSVSASRFSQHAHDDGSPEGNCREKVRASRPREWQMLPGRLSVPTEMASLQTVEAALCLAEAREEGDGAHESGRERRRVCKDENADEAGQAGNSRASRGRGWRASSGDTGRNIKDETHAFEASALAVKKERRLRWTVEETEAFVRGVNEYGVGNWKNISRHYGHLLGGRTNMQLKDKWLNLVKHDHVVEDPLSDTWLLRDTA</sequence>
<feature type="compositionally biased region" description="Basic and acidic residues" evidence="2">
    <location>
        <begin position="693"/>
        <end position="702"/>
    </location>
</feature>
<dbReference type="OMA" id="CLPESHF"/>
<feature type="compositionally biased region" description="Low complexity" evidence="2">
    <location>
        <begin position="143"/>
        <end position="161"/>
    </location>
</feature>
<reference evidence="7" key="3">
    <citation type="journal article" date="2012" name="PLoS Pathog.">
        <title>Comparative genomics of the apicomplexan parasites Toxoplasma gondii and Neospora caninum: Coccidia differing in host range and transmission strategy.</title>
        <authorList>
            <person name="Reid A.J."/>
            <person name="Vermont S.J."/>
            <person name="Cotton J.A."/>
            <person name="Harris D."/>
            <person name="Hill-Cawthorne G.A."/>
            <person name="Konen-Waisman S."/>
            <person name="Latham S.M."/>
            <person name="Mourier T."/>
            <person name="Norton R."/>
            <person name="Quail M.A."/>
            <person name="Sanders M."/>
            <person name="Shanmugam D."/>
            <person name="Sohal A."/>
            <person name="Wasmuth J.D."/>
            <person name="Brunk B."/>
            <person name="Grigg M.E."/>
            <person name="Howard J.C."/>
            <person name="Parkinson J."/>
            <person name="Roos D.S."/>
            <person name="Trees A.J."/>
            <person name="Berriman M."/>
            <person name="Pain A."/>
            <person name="Wastling J.M."/>
        </authorList>
    </citation>
    <scope>NUCLEOTIDE SEQUENCE [LARGE SCALE GENOMIC DNA]</scope>
    <source>
        <strain evidence="7">Liverpool</strain>
    </source>
</reference>
<dbReference type="InterPro" id="IPR009057">
    <property type="entry name" value="Homeodomain-like_sf"/>
</dbReference>
<reference evidence="6" key="4">
    <citation type="journal article" date="2015" name="PLoS ONE">
        <title>Comprehensive Evaluation of Toxoplasma gondii VEG and Neospora caninum LIV Genomes with Tachyzoite Stage Transcriptome and Proteome Defines Novel Transcript Features.</title>
        <authorList>
            <person name="Ramaprasad A."/>
            <person name="Mourier T."/>
            <person name="Naeem R."/>
            <person name="Malas T.B."/>
            <person name="Moussa E."/>
            <person name="Panigrahi A."/>
            <person name="Vermont S.J."/>
            <person name="Otto T.D."/>
            <person name="Wastling J."/>
            <person name="Pain A."/>
        </authorList>
    </citation>
    <scope>NUCLEOTIDE SEQUENCE</scope>
    <source>
        <strain evidence="6">Liverpool</strain>
    </source>
</reference>
<feature type="region of interest" description="Disordered" evidence="2">
    <location>
        <begin position="933"/>
        <end position="1043"/>
    </location>
</feature>
<dbReference type="RefSeq" id="XP_003881426.1">
    <property type="nucleotide sequence ID" value="XM_003881377.1"/>
</dbReference>
<dbReference type="GeneID" id="13440378"/>